<name>D7BFM9_ALLS1</name>
<evidence type="ECO:0000313" key="2">
    <source>
        <dbReference type="Proteomes" id="UP000001916"/>
    </source>
</evidence>
<dbReference type="STRING" id="526227.Mesil_1699"/>
<dbReference type="Proteomes" id="UP000001916">
    <property type="component" value="Chromosome"/>
</dbReference>
<dbReference type="HOGENOM" id="CLU_3081620_0_0_0"/>
<proteinExistence type="predicted"/>
<keyword evidence="2" id="KW-1185">Reference proteome</keyword>
<dbReference type="EMBL" id="CP002042">
    <property type="protein sequence ID" value="ADH63582.1"/>
    <property type="molecule type" value="Genomic_DNA"/>
</dbReference>
<reference evidence="1 2" key="1">
    <citation type="journal article" date="2010" name="Stand. Genomic Sci.">
        <title>Complete genome sequence of Meiothermus silvanus type strain (VI-R2).</title>
        <authorList>
            <person name="Sikorski J."/>
            <person name="Tindall B.J."/>
            <person name="Lowry S."/>
            <person name="Lucas S."/>
            <person name="Nolan M."/>
            <person name="Copeland A."/>
            <person name="Glavina Del Rio T."/>
            <person name="Tice H."/>
            <person name="Cheng J.F."/>
            <person name="Han C."/>
            <person name="Pitluck S."/>
            <person name="Liolios K."/>
            <person name="Ivanova N."/>
            <person name="Mavromatis K."/>
            <person name="Mikhailova N."/>
            <person name="Pati A."/>
            <person name="Goodwin L."/>
            <person name="Chen A."/>
            <person name="Palaniappan K."/>
            <person name="Land M."/>
            <person name="Hauser L."/>
            <person name="Chang Y.J."/>
            <person name="Jeffries C.D."/>
            <person name="Rohde M."/>
            <person name="Goker M."/>
            <person name="Woyke T."/>
            <person name="Bristow J."/>
            <person name="Eisen J.A."/>
            <person name="Markowitz V."/>
            <person name="Hugenholtz P."/>
            <person name="Kyrpides N.C."/>
            <person name="Klenk H.P."/>
            <person name="Lapidus A."/>
        </authorList>
    </citation>
    <scope>NUCLEOTIDE SEQUENCE [LARGE SCALE GENOMIC DNA]</scope>
    <source>
        <strain evidence="2">ATCC 700542 / DSM 9946 / VI-R2</strain>
    </source>
</reference>
<accession>D7BFM9</accession>
<dbReference type="RefSeq" id="WP_013158142.1">
    <property type="nucleotide sequence ID" value="NC_014212.1"/>
</dbReference>
<dbReference type="AlphaFoldDB" id="D7BFM9"/>
<gene>
    <name evidence="1" type="ordered locus">Mesil_1699</name>
</gene>
<evidence type="ECO:0000313" key="1">
    <source>
        <dbReference type="EMBL" id="ADH63582.1"/>
    </source>
</evidence>
<protein>
    <submittedName>
        <fullName evidence="1">Uncharacterized protein</fullName>
    </submittedName>
</protein>
<organism evidence="1 2">
    <name type="scientific">Allomeiothermus silvanus (strain ATCC 700542 / DSM 9946 / NBRC 106475 / NCIMB 13440 / VI-R2)</name>
    <name type="common">Thermus silvanus</name>
    <dbReference type="NCBI Taxonomy" id="526227"/>
    <lineage>
        <taxon>Bacteria</taxon>
        <taxon>Thermotogati</taxon>
        <taxon>Deinococcota</taxon>
        <taxon>Deinococci</taxon>
        <taxon>Thermales</taxon>
        <taxon>Thermaceae</taxon>
        <taxon>Allomeiothermus</taxon>
    </lineage>
</organism>
<sequence length="52" mass="5814">MEGGSLDARREVLHAATPWIEPKIFWAMKPSGADHPQARIALTQANHAHLRE</sequence>
<dbReference type="KEGG" id="msv:Mesil_1699"/>